<dbReference type="Proteomes" id="UP000273898">
    <property type="component" value="Unassembled WGS sequence"/>
</dbReference>
<feature type="region of interest" description="Disordered" evidence="1">
    <location>
        <begin position="408"/>
        <end position="440"/>
    </location>
</feature>
<keyword evidence="6" id="KW-1185">Reference proteome</keyword>
<dbReference type="EMBL" id="RCCK01000010">
    <property type="protein sequence ID" value="RLJ79649.1"/>
    <property type="molecule type" value="Genomic_DNA"/>
</dbReference>
<feature type="compositionally biased region" description="Low complexity" evidence="1">
    <location>
        <begin position="427"/>
        <end position="440"/>
    </location>
</feature>
<evidence type="ECO:0000256" key="1">
    <source>
        <dbReference type="SAM" id="MobiDB-lite"/>
    </source>
</evidence>
<dbReference type="Gene3D" id="2.60.40.3690">
    <property type="match status" value="1"/>
</dbReference>
<gene>
    <name evidence="3" type="ORF">BCL90_0356</name>
    <name evidence="4" type="ORF">E3V97_10135</name>
</gene>
<dbReference type="AlphaFoldDB" id="A0A497YDQ9"/>
<evidence type="ECO:0000259" key="2">
    <source>
        <dbReference type="Pfam" id="PF15495"/>
    </source>
</evidence>
<evidence type="ECO:0000313" key="3">
    <source>
        <dbReference type="EMBL" id="RLJ79649.1"/>
    </source>
</evidence>
<evidence type="ECO:0000313" key="4">
    <source>
        <dbReference type="EMBL" id="TFB30975.1"/>
    </source>
</evidence>
<dbReference type="InterPro" id="IPR029140">
    <property type="entry name" value="Mfa1_C"/>
</dbReference>
<evidence type="ECO:0000313" key="5">
    <source>
        <dbReference type="Proteomes" id="UP000273898"/>
    </source>
</evidence>
<sequence>MKPSWANLINMRMIASSVIKINDITMKKFIKNYAFVAFAALSIAACKKDQKNGVNFSGSNGKDARLQLMVAAPKSVSTYAVADDNATDAEMKINTIDVFVYDDGAPFTLTSYVHIDGSDVYEADGKTIKAQSLDVKIGAKQVFAGVNLPQEIVNKLMSNYANMNTAINVDMPALVNGDGSVAMFNESINRITISEDGVNKITVPVSRLVAKTSVKSGQSLMLSNIAGGNLSELNYTIGQANTKQIVAPLVNFRDANWLAAAHNASDLKLVDVATFQPVNAASATVGSQNVVYVPENTSKEHQHNQVTYVSVRAKFTPSVLTGTNPLAADGTFYAVFTNFGVYYFGALEEAQEYATANGGAAPITYNNGHCYYRLYLNPEGNVMGEGKYDLLRNVYYNATVTKINGLGTPGENQINGDNGTPANPGKPLISPDPISPTDPIAPSKKVSIEATITIVPWAMHVADYEI</sequence>
<reference evidence="4 6" key="2">
    <citation type="submission" date="2019-03" db="EMBL/GenBank/DDBJ databases">
        <authorList>
            <person name="He R.-H."/>
        </authorList>
    </citation>
    <scope>NUCLEOTIDE SEQUENCE [LARGE SCALE GENOMIC DNA]</scope>
    <source>
        <strain evidence="4 6">DSM 19624</strain>
    </source>
</reference>
<dbReference type="InterPro" id="IPR047786">
    <property type="entry name" value="Mfa1_fim"/>
</dbReference>
<dbReference type="NCBIfam" id="NF038041">
    <property type="entry name" value="fim_Mfa1_fam"/>
    <property type="match status" value="1"/>
</dbReference>
<proteinExistence type="predicted"/>
<comment type="caution">
    <text evidence="3">The sequence shown here is derived from an EMBL/GenBank/DDBJ whole genome shotgun (WGS) entry which is preliminary data.</text>
</comment>
<dbReference type="GO" id="GO:0009418">
    <property type="term" value="C:pilus shaft"/>
    <property type="evidence" value="ECO:0007669"/>
    <property type="project" value="InterPro"/>
</dbReference>
<dbReference type="EMBL" id="SOPX01000002">
    <property type="protein sequence ID" value="TFB30975.1"/>
    <property type="molecule type" value="Genomic_DNA"/>
</dbReference>
<dbReference type="OrthoDB" id="799543at2"/>
<dbReference type="Pfam" id="PF15495">
    <property type="entry name" value="Fimbrillin_C"/>
    <property type="match status" value="1"/>
</dbReference>
<protein>
    <submittedName>
        <fullName evidence="3">Major fimbrial subunit protein FimA</fullName>
    </submittedName>
</protein>
<name>A0A497YDQ9_9SPHI</name>
<accession>A0A497YDQ9</accession>
<feature type="compositionally biased region" description="Polar residues" evidence="1">
    <location>
        <begin position="410"/>
        <end position="421"/>
    </location>
</feature>
<reference evidence="3 5" key="1">
    <citation type="submission" date="2018-10" db="EMBL/GenBank/DDBJ databases">
        <title>Genomic Encyclopedia of Archaeal and Bacterial Type Strains, Phase II (KMG-II): from individual species to whole genera.</title>
        <authorList>
            <person name="Goeker M."/>
        </authorList>
    </citation>
    <scope>NUCLEOTIDE SEQUENCE [LARGE SCALE GENOMIC DNA]</scope>
    <source>
        <strain evidence="3 5">DSM 19624</strain>
    </source>
</reference>
<organism evidence="3 5">
    <name type="scientific">Pedobacter alluvionis</name>
    <dbReference type="NCBI Taxonomy" id="475253"/>
    <lineage>
        <taxon>Bacteria</taxon>
        <taxon>Pseudomonadati</taxon>
        <taxon>Bacteroidota</taxon>
        <taxon>Sphingobacteriia</taxon>
        <taxon>Sphingobacteriales</taxon>
        <taxon>Sphingobacteriaceae</taxon>
        <taxon>Pedobacter</taxon>
    </lineage>
</organism>
<dbReference type="Gene3D" id="2.60.40.2580">
    <property type="match status" value="1"/>
</dbReference>
<feature type="domain" description="Minor fimbrium subunit Mfa1 C-terminal" evidence="2">
    <location>
        <begin position="364"/>
        <end position="462"/>
    </location>
</feature>
<evidence type="ECO:0000313" key="6">
    <source>
        <dbReference type="Proteomes" id="UP000297429"/>
    </source>
</evidence>
<dbReference type="Proteomes" id="UP000297429">
    <property type="component" value="Unassembled WGS sequence"/>
</dbReference>